<reference evidence="4 5" key="1">
    <citation type="submission" date="2023-01" db="EMBL/GenBank/DDBJ databases">
        <title>Novel species of the genus Asticcacaulis isolated from rivers.</title>
        <authorList>
            <person name="Lu H."/>
        </authorList>
    </citation>
    <scope>NUCLEOTIDE SEQUENCE [LARGE SCALE GENOMIC DNA]</scope>
    <source>
        <strain evidence="4 5">BYS171W</strain>
    </source>
</reference>
<feature type="domain" description="Ketoreductase" evidence="3">
    <location>
        <begin position="6"/>
        <end position="187"/>
    </location>
</feature>
<dbReference type="Proteomes" id="UP001214854">
    <property type="component" value="Unassembled WGS sequence"/>
</dbReference>
<dbReference type="PANTHER" id="PTHR43669:SF3">
    <property type="entry name" value="ALCOHOL DEHYDROGENASE, PUTATIVE (AFU_ORTHOLOGUE AFUA_3G03445)-RELATED"/>
    <property type="match status" value="1"/>
</dbReference>
<dbReference type="Gene3D" id="3.40.50.720">
    <property type="entry name" value="NAD(P)-binding Rossmann-like Domain"/>
    <property type="match status" value="1"/>
</dbReference>
<dbReference type="InterPro" id="IPR057326">
    <property type="entry name" value="KR_dom"/>
</dbReference>
<protein>
    <submittedName>
        <fullName evidence="4">SDR family NAD(P)-dependent oxidoreductase</fullName>
    </submittedName>
</protein>
<evidence type="ECO:0000256" key="1">
    <source>
        <dbReference type="ARBA" id="ARBA00006484"/>
    </source>
</evidence>
<name>A0ABT5HVP5_9CAUL</name>
<organism evidence="4 5">
    <name type="scientific">Asticcacaulis aquaticus</name>
    <dbReference type="NCBI Taxonomy" id="2984212"/>
    <lineage>
        <taxon>Bacteria</taxon>
        <taxon>Pseudomonadati</taxon>
        <taxon>Pseudomonadota</taxon>
        <taxon>Alphaproteobacteria</taxon>
        <taxon>Caulobacterales</taxon>
        <taxon>Caulobacteraceae</taxon>
        <taxon>Asticcacaulis</taxon>
    </lineage>
</organism>
<dbReference type="PROSITE" id="PS00061">
    <property type="entry name" value="ADH_SHORT"/>
    <property type="match status" value="1"/>
</dbReference>
<dbReference type="EMBL" id="JAQQKX010000010">
    <property type="protein sequence ID" value="MDC7684124.1"/>
    <property type="molecule type" value="Genomic_DNA"/>
</dbReference>
<dbReference type="RefSeq" id="WP_272748577.1">
    <property type="nucleotide sequence ID" value="NZ_JAQQKX010000010.1"/>
</dbReference>
<evidence type="ECO:0000259" key="3">
    <source>
        <dbReference type="SMART" id="SM00822"/>
    </source>
</evidence>
<dbReference type="InterPro" id="IPR036291">
    <property type="entry name" value="NAD(P)-bd_dom_sf"/>
</dbReference>
<evidence type="ECO:0000256" key="2">
    <source>
        <dbReference type="ARBA" id="ARBA00023002"/>
    </source>
</evidence>
<dbReference type="PRINTS" id="PR00081">
    <property type="entry name" value="GDHRDH"/>
</dbReference>
<dbReference type="InterPro" id="IPR020904">
    <property type="entry name" value="Sc_DH/Rdtase_CS"/>
</dbReference>
<dbReference type="SMART" id="SM00822">
    <property type="entry name" value="PKS_KR"/>
    <property type="match status" value="1"/>
</dbReference>
<sequence length="243" mass="25724">MRFQNKTVIITGAGSGIGRATAERLSAEGANLVLVDRDAAALDVTRAGLAAPDRVLVRAHDVSVESEAERTYAEALSRFGYVDGFVNVAGAMIYQPLAELTGNDWARIMTINFFAATYFTHHAFRHMSRGGSLVYVSSIHAHQTSPLVGPYAAAKAALSSLARTASIEGRGRNIRANAILPGAVDTPMLRESPNIKSGLEVLDPLDIGQAEDIAAAIVFALSDDARFVTGSEITVDGGRLAKL</sequence>
<keyword evidence="5" id="KW-1185">Reference proteome</keyword>
<dbReference type="PANTHER" id="PTHR43669">
    <property type="entry name" value="5-KETO-D-GLUCONATE 5-REDUCTASE"/>
    <property type="match status" value="1"/>
</dbReference>
<evidence type="ECO:0000313" key="5">
    <source>
        <dbReference type="Proteomes" id="UP001214854"/>
    </source>
</evidence>
<evidence type="ECO:0000313" key="4">
    <source>
        <dbReference type="EMBL" id="MDC7684124.1"/>
    </source>
</evidence>
<comment type="caution">
    <text evidence="4">The sequence shown here is derived from an EMBL/GenBank/DDBJ whole genome shotgun (WGS) entry which is preliminary data.</text>
</comment>
<dbReference type="Pfam" id="PF13561">
    <property type="entry name" value="adh_short_C2"/>
    <property type="match status" value="1"/>
</dbReference>
<dbReference type="CDD" id="cd05233">
    <property type="entry name" value="SDR_c"/>
    <property type="match status" value="1"/>
</dbReference>
<gene>
    <name evidence="4" type="ORF">PQU92_12610</name>
</gene>
<dbReference type="InterPro" id="IPR002347">
    <property type="entry name" value="SDR_fam"/>
</dbReference>
<keyword evidence="2" id="KW-0560">Oxidoreductase</keyword>
<accession>A0ABT5HVP5</accession>
<dbReference type="SUPFAM" id="SSF51735">
    <property type="entry name" value="NAD(P)-binding Rossmann-fold domains"/>
    <property type="match status" value="1"/>
</dbReference>
<proteinExistence type="inferred from homology"/>
<comment type="similarity">
    <text evidence="1">Belongs to the short-chain dehydrogenases/reductases (SDR) family.</text>
</comment>